<sequence>MPNDFKISLPSYMKQISRCPLKDYC</sequence>
<dbReference type="EMBL" id="GBRH01253022">
    <property type="protein sequence ID" value="JAD44873.1"/>
    <property type="molecule type" value="Transcribed_RNA"/>
</dbReference>
<reference evidence="1" key="2">
    <citation type="journal article" date="2015" name="Data Brief">
        <title>Shoot transcriptome of the giant reed, Arundo donax.</title>
        <authorList>
            <person name="Barrero R.A."/>
            <person name="Guerrero F.D."/>
            <person name="Moolhuijzen P."/>
            <person name="Goolsby J.A."/>
            <person name="Tidwell J."/>
            <person name="Bellgard S.E."/>
            <person name="Bellgard M.I."/>
        </authorList>
    </citation>
    <scope>NUCLEOTIDE SEQUENCE</scope>
    <source>
        <tissue evidence="1">Shoot tissue taken approximately 20 cm above the soil surface</tissue>
    </source>
</reference>
<name>A0A0A9A4K2_ARUDO</name>
<dbReference type="AlphaFoldDB" id="A0A0A9A4K2"/>
<evidence type="ECO:0000313" key="1">
    <source>
        <dbReference type="EMBL" id="JAD44873.1"/>
    </source>
</evidence>
<proteinExistence type="predicted"/>
<accession>A0A0A9A4K2</accession>
<reference evidence="1" key="1">
    <citation type="submission" date="2014-09" db="EMBL/GenBank/DDBJ databases">
        <authorList>
            <person name="Magalhaes I.L.F."/>
            <person name="Oliveira U."/>
            <person name="Santos F.R."/>
            <person name="Vidigal T.H.D.A."/>
            <person name="Brescovit A.D."/>
            <person name="Santos A.J."/>
        </authorList>
    </citation>
    <scope>NUCLEOTIDE SEQUENCE</scope>
    <source>
        <tissue evidence="1">Shoot tissue taken approximately 20 cm above the soil surface</tissue>
    </source>
</reference>
<organism evidence="1">
    <name type="scientific">Arundo donax</name>
    <name type="common">Giant reed</name>
    <name type="synonym">Donax arundinaceus</name>
    <dbReference type="NCBI Taxonomy" id="35708"/>
    <lineage>
        <taxon>Eukaryota</taxon>
        <taxon>Viridiplantae</taxon>
        <taxon>Streptophyta</taxon>
        <taxon>Embryophyta</taxon>
        <taxon>Tracheophyta</taxon>
        <taxon>Spermatophyta</taxon>
        <taxon>Magnoliopsida</taxon>
        <taxon>Liliopsida</taxon>
        <taxon>Poales</taxon>
        <taxon>Poaceae</taxon>
        <taxon>PACMAD clade</taxon>
        <taxon>Arundinoideae</taxon>
        <taxon>Arundineae</taxon>
        <taxon>Arundo</taxon>
    </lineage>
</organism>
<protein>
    <submittedName>
        <fullName evidence="1">PsaB</fullName>
    </submittedName>
</protein>